<evidence type="ECO:0000256" key="1">
    <source>
        <dbReference type="SAM" id="Phobius"/>
    </source>
</evidence>
<feature type="domain" description="YcxB-like C-terminal" evidence="2">
    <location>
        <begin position="111"/>
        <end position="157"/>
    </location>
</feature>
<organism evidence="3">
    <name type="scientific">Lacrimispora sp. BS-2</name>
    <dbReference type="NCBI Taxonomy" id="3151850"/>
    <lineage>
        <taxon>Bacteria</taxon>
        <taxon>Bacillati</taxon>
        <taxon>Bacillota</taxon>
        <taxon>Clostridia</taxon>
        <taxon>Lachnospirales</taxon>
        <taxon>Lachnospiraceae</taxon>
        <taxon>Lacrimispora</taxon>
    </lineage>
</organism>
<dbReference type="InterPro" id="IPR025588">
    <property type="entry name" value="YcxB-like_C"/>
</dbReference>
<evidence type="ECO:0000259" key="2">
    <source>
        <dbReference type="Pfam" id="PF14317"/>
    </source>
</evidence>
<dbReference type="AlphaFoldDB" id="A0AAU7PJX7"/>
<keyword evidence="1" id="KW-0472">Membrane</keyword>
<dbReference type="EMBL" id="CP157940">
    <property type="protein sequence ID" value="XBS52422.1"/>
    <property type="molecule type" value="Genomic_DNA"/>
</dbReference>
<sequence length="173" mass="20172">MKSFETTGIINRDMLEQVMKIMIYSSTPRRRLIGSYIFAVLIALVGIVLKSRLIAAMSVILFVLPLVELWVVYRITNMNFEKMREVSPNGEQEYTTFFTLTGLYVINHLTGGQIEIAYSNFVRLAETKDYFFLLTKRKQFLPVFKDQLTDGQKQELKVWIREKCPKIKISSEK</sequence>
<reference evidence="3" key="1">
    <citation type="submission" date="2024-06" db="EMBL/GenBank/DDBJ databases">
        <title>Lacrimispora cavernae sp. nov., a novel anaerobe isolated from bat guano pile inside a cave.</title>
        <authorList>
            <person name="Miller S.L."/>
            <person name="Lu N."/>
            <person name="King J."/>
            <person name="Sankaranarayanan K."/>
            <person name="Lawson P.A."/>
        </authorList>
    </citation>
    <scope>NUCLEOTIDE SEQUENCE</scope>
    <source>
        <strain evidence="3">BS-2</strain>
    </source>
</reference>
<dbReference type="RefSeq" id="WP_349943909.1">
    <property type="nucleotide sequence ID" value="NZ_CP157940.1"/>
</dbReference>
<proteinExistence type="predicted"/>
<gene>
    <name evidence="3" type="ORF">ABFV83_11270</name>
</gene>
<keyword evidence="1" id="KW-1133">Transmembrane helix</keyword>
<dbReference type="Pfam" id="PF14317">
    <property type="entry name" value="YcxB"/>
    <property type="match status" value="1"/>
</dbReference>
<feature type="transmembrane region" description="Helical" evidence="1">
    <location>
        <begin position="55"/>
        <end position="73"/>
    </location>
</feature>
<keyword evidence="1" id="KW-0812">Transmembrane</keyword>
<name>A0AAU7PJX7_9FIRM</name>
<feature type="transmembrane region" description="Helical" evidence="1">
    <location>
        <begin position="32"/>
        <end position="49"/>
    </location>
</feature>
<protein>
    <submittedName>
        <fullName evidence="3">YcxB family protein</fullName>
    </submittedName>
</protein>
<evidence type="ECO:0000313" key="3">
    <source>
        <dbReference type="EMBL" id="XBS52422.1"/>
    </source>
</evidence>
<accession>A0AAU7PJX7</accession>